<organism evidence="1 2">
    <name type="scientific">Vanilla planifolia</name>
    <name type="common">Vanilla</name>
    <dbReference type="NCBI Taxonomy" id="51239"/>
    <lineage>
        <taxon>Eukaryota</taxon>
        <taxon>Viridiplantae</taxon>
        <taxon>Streptophyta</taxon>
        <taxon>Embryophyta</taxon>
        <taxon>Tracheophyta</taxon>
        <taxon>Spermatophyta</taxon>
        <taxon>Magnoliopsida</taxon>
        <taxon>Liliopsida</taxon>
        <taxon>Asparagales</taxon>
        <taxon>Orchidaceae</taxon>
        <taxon>Vanilloideae</taxon>
        <taxon>Vanilleae</taxon>
        <taxon>Vanilla</taxon>
    </lineage>
</organism>
<dbReference type="EMBL" id="JADCNL010000006">
    <property type="protein sequence ID" value="KAG0477460.1"/>
    <property type="molecule type" value="Genomic_DNA"/>
</dbReference>
<comment type="caution">
    <text evidence="1">The sequence shown here is derived from an EMBL/GenBank/DDBJ whole genome shotgun (WGS) entry which is preliminary data.</text>
</comment>
<name>A0A835UYT4_VANPL</name>
<evidence type="ECO:0000313" key="2">
    <source>
        <dbReference type="Proteomes" id="UP000636800"/>
    </source>
</evidence>
<dbReference type="AlphaFoldDB" id="A0A835UYT4"/>
<keyword evidence="2" id="KW-1185">Reference proteome</keyword>
<dbReference type="Proteomes" id="UP000636800">
    <property type="component" value="Chromosome 6"/>
</dbReference>
<accession>A0A835UYT4</accession>
<dbReference type="OrthoDB" id="780709at2759"/>
<sequence>MLSEMDVRAMIGAGGEGYSRGDLGRELGLMLREQRRHEVSDRERDMNIYRSGSAPPTVEGSLTAMGGLFCGDHARVGELSEEELRSDPDYVAYYYTNVNLNPRLPPPILSKEDWRFAQRFQAGSSEIGRIGDRRKLGRIEEGGSRSLFSVQPGFETKGENELRPVAGSSEWKDKGGDGLIGLPGICLGRQKSFADLFQVIGKRGRFVNNGFEKSP</sequence>
<protein>
    <submittedName>
        <fullName evidence="1">Uncharacterized protein</fullName>
    </submittedName>
</protein>
<gene>
    <name evidence="1" type="ORF">HPP92_014301</name>
</gene>
<evidence type="ECO:0000313" key="1">
    <source>
        <dbReference type="EMBL" id="KAG0477460.1"/>
    </source>
</evidence>
<proteinExistence type="predicted"/>
<reference evidence="1 2" key="1">
    <citation type="journal article" date="2020" name="Nat. Food">
        <title>A phased Vanilla planifolia genome enables genetic improvement of flavour and production.</title>
        <authorList>
            <person name="Hasing T."/>
            <person name="Tang H."/>
            <person name="Brym M."/>
            <person name="Khazi F."/>
            <person name="Huang T."/>
            <person name="Chambers A.H."/>
        </authorList>
    </citation>
    <scope>NUCLEOTIDE SEQUENCE [LARGE SCALE GENOMIC DNA]</scope>
    <source>
        <tissue evidence="1">Leaf</tissue>
    </source>
</reference>